<protein>
    <submittedName>
        <fullName evidence="2">Uncharacterized protein</fullName>
    </submittedName>
</protein>
<proteinExistence type="predicted"/>
<dbReference type="EMBL" id="KP706798">
    <property type="protein sequence ID" value="AKD28065.1"/>
    <property type="molecule type" value="Genomic_DNA"/>
</dbReference>
<keyword evidence="1" id="KW-0812">Transmembrane</keyword>
<evidence type="ECO:0000256" key="1">
    <source>
        <dbReference type="SAM" id="Phobius"/>
    </source>
</evidence>
<evidence type="ECO:0000313" key="2">
    <source>
        <dbReference type="EMBL" id="AKD28065.1"/>
    </source>
</evidence>
<gene>
    <name evidence="2" type="primary">U32</name>
</gene>
<feature type="transmembrane region" description="Helical" evidence="1">
    <location>
        <begin position="166"/>
        <end position="188"/>
    </location>
</feature>
<accession>A0A0F6Q8T4</accession>
<dbReference type="AlphaFoldDB" id="A0A0F6Q8T4"/>
<keyword evidence="1" id="KW-0472">Membrane</keyword>
<organism evidence="2">
    <name type="scientific">Glypta fumiferanae</name>
    <dbReference type="NCBI Taxonomy" id="389681"/>
    <lineage>
        <taxon>Eukaryota</taxon>
        <taxon>Metazoa</taxon>
        <taxon>Ecdysozoa</taxon>
        <taxon>Arthropoda</taxon>
        <taxon>Hexapoda</taxon>
        <taxon>Insecta</taxon>
        <taxon>Pterygota</taxon>
        <taxon>Neoptera</taxon>
        <taxon>Endopterygota</taxon>
        <taxon>Hymenoptera</taxon>
        <taxon>Apocrita</taxon>
        <taxon>Ichneumonoidea</taxon>
        <taxon>Ichneumonidae</taxon>
        <taxon>Banchinae</taxon>
        <taxon>Glypta</taxon>
    </lineage>
</organism>
<sequence>MIVILALDDIDMSSRSHYLFFLLTNIRRVQIVNMTVIRAIIVLLVAESIIAEDDICSKTVNKSCNDQYDVYGVCYDYLIDITEKEMVERLDQLTNATLACQTNSSASSEHLKTCKTNLDKQIQNSKDQKVNLLQCKLSPPEACVQSSDDSRGSDQGDYNDTNTDTLIIIISSFLKYALAIIVGSKVIATKLDSSRIRELPIMWQLAGLTFAVAALDTYQLFKGCAPGF</sequence>
<reference evidence="2" key="1">
    <citation type="journal article" date="2015" name="J. Virol.">
        <title>Genomic and Proteomic Analyses Indicate that Banchine and Campoplegine Polydnaviruses Have Similar, if Not Identical, Viral Ancestors.</title>
        <authorList>
            <person name="Beliveau C."/>
            <person name="Cohen A."/>
            <person name="Stewart D."/>
            <person name="Periquet G."/>
            <person name="Djoumad A."/>
            <person name="Kuhn L."/>
            <person name="Stoltz D."/>
            <person name="Volkoff A.-N."/>
            <person name="Herniou E."/>
            <person name="Drezen J.-M."/>
            <person name="Cusson M."/>
        </authorList>
    </citation>
    <scope>NUCLEOTIDE SEQUENCE</scope>
</reference>
<keyword evidence="1" id="KW-1133">Transmembrane helix</keyword>
<name>A0A0F6Q8T4_9HYME</name>
<feature type="transmembrane region" description="Helical" evidence="1">
    <location>
        <begin position="200"/>
        <end position="221"/>
    </location>
</feature>